<reference evidence="3 4" key="2">
    <citation type="submission" date="2024-07" db="EMBL/GenBank/DDBJ databases">
        <authorList>
            <person name="Akdeniz Z."/>
        </authorList>
    </citation>
    <scope>NUCLEOTIDE SEQUENCE [LARGE SCALE GENOMIC DNA]</scope>
</reference>
<evidence type="ECO:0000313" key="4">
    <source>
        <dbReference type="Proteomes" id="UP001642409"/>
    </source>
</evidence>
<protein>
    <recommendedName>
        <fullName evidence="5">Transmembrane protein</fullName>
    </recommendedName>
</protein>
<dbReference type="AlphaFoldDB" id="A0AA86TCJ6"/>
<feature type="transmembrane region" description="Helical" evidence="1">
    <location>
        <begin position="553"/>
        <end position="573"/>
    </location>
</feature>
<comment type="caution">
    <text evidence="2">The sequence shown here is derived from an EMBL/GenBank/DDBJ whole genome shotgun (WGS) entry which is preliminary data.</text>
</comment>
<proteinExistence type="predicted"/>
<sequence>MQNAAVQIVYLATFSQLISFHYCYNGDQTLTTLTINQNLTGQETLILLAHIYPCSGTTSLMTFDYQTKNYKFLNGTAVLQAVNDQTLLQRSVVDGLVRKAKLIQSFSQPIINNIQTENIQQNQFNEYVRVLMIKLRIMFELFSVYNLQNLNNLKTIFDQEYQNIPFANFNYNRLEQLRNSFTLIITNELTSSSQQIFIQQLLLSYFSESFTPSSVPVWFANLNAKRNMYNRYYIGSGFVFPTQYGQGMSGTLNQCSKVDIVSFWAIGISFYYQALPNYLIQPAVKGFVFSMEKELIFSQPLKIVFLGPGSADGVPKVFGDEVSSATAITGSTWYYYSTTKYFVVDGNLTRSFDYFIFPDLVGITGIQSTCTIFNGVECKDASGELKVQLESDYSVDISGSQTVVTLQNGLSESIPFCQNTQFIEFKKNIFGFDYYYYVDARSITNCKYTAVVQNTNSILQIQSNADFVIVQMQNNNYSLGFKPNSISNTVQLNGAVDDTLEIFEIINGQIVSMNYPYYATYTNPDIVNVKFAPLNNNNMKSSTISETQTKNGLFAQIIIVLLSISFMLFQLALHKQQKRKLKKHE</sequence>
<dbReference type="EMBL" id="CAXDID020000038">
    <property type="protein sequence ID" value="CAL5998449.1"/>
    <property type="molecule type" value="Genomic_DNA"/>
</dbReference>
<keyword evidence="1" id="KW-0472">Membrane</keyword>
<reference evidence="2" key="1">
    <citation type="submission" date="2023-06" db="EMBL/GenBank/DDBJ databases">
        <authorList>
            <person name="Kurt Z."/>
        </authorList>
    </citation>
    <scope>NUCLEOTIDE SEQUENCE</scope>
</reference>
<organism evidence="2">
    <name type="scientific">Hexamita inflata</name>
    <dbReference type="NCBI Taxonomy" id="28002"/>
    <lineage>
        <taxon>Eukaryota</taxon>
        <taxon>Metamonada</taxon>
        <taxon>Diplomonadida</taxon>
        <taxon>Hexamitidae</taxon>
        <taxon>Hexamitinae</taxon>
        <taxon>Hexamita</taxon>
    </lineage>
</organism>
<keyword evidence="1" id="KW-1133">Transmembrane helix</keyword>
<name>A0AA86TCJ6_9EUKA</name>
<gene>
    <name evidence="3" type="ORF">HINF_LOCUS15739</name>
    <name evidence="2" type="ORF">HINF_LOCUS287</name>
</gene>
<evidence type="ECO:0008006" key="5">
    <source>
        <dbReference type="Google" id="ProtNLM"/>
    </source>
</evidence>
<dbReference type="EMBL" id="CATOUU010000003">
    <property type="protein sequence ID" value="CAI9912642.1"/>
    <property type="molecule type" value="Genomic_DNA"/>
</dbReference>
<keyword evidence="1" id="KW-0812">Transmembrane</keyword>
<evidence type="ECO:0000313" key="3">
    <source>
        <dbReference type="EMBL" id="CAL5998449.1"/>
    </source>
</evidence>
<dbReference type="Proteomes" id="UP001642409">
    <property type="component" value="Unassembled WGS sequence"/>
</dbReference>
<keyword evidence="4" id="KW-1185">Reference proteome</keyword>
<evidence type="ECO:0000313" key="2">
    <source>
        <dbReference type="EMBL" id="CAI9912642.1"/>
    </source>
</evidence>
<evidence type="ECO:0000256" key="1">
    <source>
        <dbReference type="SAM" id="Phobius"/>
    </source>
</evidence>
<accession>A0AA86TCJ6</accession>